<name>X6ME80_RETFI</name>
<feature type="non-terminal residue" evidence="3">
    <location>
        <position position="168"/>
    </location>
</feature>
<feature type="region of interest" description="Disordered" evidence="1">
    <location>
        <begin position="129"/>
        <end position="168"/>
    </location>
</feature>
<dbReference type="Pfam" id="PF00385">
    <property type="entry name" value="Chromo"/>
    <property type="match status" value="1"/>
</dbReference>
<dbReference type="SMART" id="SM00298">
    <property type="entry name" value="CHROMO"/>
    <property type="match status" value="1"/>
</dbReference>
<feature type="domain" description="Chromo" evidence="2">
    <location>
        <begin position="82"/>
        <end position="141"/>
    </location>
</feature>
<dbReference type="OrthoDB" id="5843976at2759"/>
<evidence type="ECO:0000259" key="2">
    <source>
        <dbReference type="PROSITE" id="PS50013"/>
    </source>
</evidence>
<comment type="caution">
    <text evidence="3">The sequence shown here is derived from an EMBL/GenBank/DDBJ whole genome shotgun (WGS) entry which is preliminary data.</text>
</comment>
<feature type="compositionally biased region" description="Acidic residues" evidence="1">
    <location>
        <begin position="133"/>
        <end position="151"/>
    </location>
</feature>
<evidence type="ECO:0000256" key="1">
    <source>
        <dbReference type="SAM" id="MobiDB-lite"/>
    </source>
</evidence>
<protein>
    <recommendedName>
        <fullName evidence="2">Chromo domain-containing protein</fullName>
    </recommendedName>
</protein>
<evidence type="ECO:0000313" key="4">
    <source>
        <dbReference type="Proteomes" id="UP000023152"/>
    </source>
</evidence>
<gene>
    <name evidence="3" type="ORF">RFI_25063</name>
</gene>
<organism evidence="3 4">
    <name type="scientific">Reticulomyxa filosa</name>
    <dbReference type="NCBI Taxonomy" id="46433"/>
    <lineage>
        <taxon>Eukaryota</taxon>
        <taxon>Sar</taxon>
        <taxon>Rhizaria</taxon>
        <taxon>Retaria</taxon>
        <taxon>Foraminifera</taxon>
        <taxon>Monothalamids</taxon>
        <taxon>Reticulomyxidae</taxon>
        <taxon>Reticulomyxa</taxon>
    </lineage>
</organism>
<dbReference type="AlphaFoldDB" id="X6ME80"/>
<accession>X6ME80</accession>
<keyword evidence="4" id="KW-1185">Reference proteome</keyword>
<sequence length="168" mass="19707">MSDIDDSSSLNSSCIKHILGHFLLGEGENEERCYDVEMTTGSVEWMARSEIVRGSAENRRKMKEYEELHWDTLDDANTERRFVIEKILDRRWDDKTKSFEYNIQWTGYKEPTWEPEISLRCCEELKEKFEPTESVDDISSNDDMDIDETDVEETKISNESNGVNESNE</sequence>
<dbReference type="EMBL" id="ASPP01021528">
    <property type="protein sequence ID" value="ETO12313.1"/>
    <property type="molecule type" value="Genomic_DNA"/>
</dbReference>
<dbReference type="Gene3D" id="2.40.50.40">
    <property type="match status" value="1"/>
</dbReference>
<dbReference type="PROSITE" id="PS50013">
    <property type="entry name" value="CHROMO_2"/>
    <property type="match status" value="1"/>
</dbReference>
<dbReference type="InterPro" id="IPR016197">
    <property type="entry name" value="Chromo-like_dom_sf"/>
</dbReference>
<dbReference type="Proteomes" id="UP000023152">
    <property type="component" value="Unassembled WGS sequence"/>
</dbReference>
<feature type="compositionally biased region" description="Low complexity" evidence="1">
    <location>
        <begin position="157"/>
        <end position="168"/>
    </location>
</feature>
<proteinExistence type="predicted"/>
<dbReference type="CDD" id="cd00024">
    <property type="entry name" value="CD_CSD"/>
    <property type="match status" value="1"/>
</dbReference>
<dbReference type="InterPro" id="IPR023780">
    <property type="entry name" value="Chromo_domain"/>
</dbReference>
<dbReference type="InterPro" id="IPR000953">
    <property type="entry name" value="Chromo/chromo_shadow_dom"/>
</dbReference>
<dbReference type="SUPFAM" id="SSF54160">
    <property type="entry name" value="Chromo domain-like"/>
    <property type="match status" value="1"/>
</dbReference>
<evidence type="ECO:0000313" key="3">
    <source>
        <dbReference type="EMBL" id="ETO12313.1"/>
    </source>
</evidence>
<reference evidence="3 4" key="1">
    <citation type="journal article" date="2013" name="Curr. Biol.">
        <title>The Genome of the Foraminiferan Reticulomyxa filosa.</title>
        <authorList>
            <person name="Glockner G."/>
            <person name="Hulsmann N."/>
            <person name="Schleicher M."/>
            <person name="Noegel A.A."/>
            <person name="Eichinger L."/>
            <person name="Gallinger C."/>
            <person name="Pawlowski J."/>
            <person name="Sierra R."/>
            <person name="Euteneuer U."/>
            <person name="Pillet L."/>
            <person name="Moustafa A."/>
            <person name="Platzer M."/>
            <person name="Groth M."/>
            <person name="Szafranski K."/>
            <person name="Schliwa M."/>
        </authorList>
    </citation>
    <scope>NUCLEOTIDE SEQUENCE [LARGE SCALE GENOMIC DNA]</scope>
</reference>